<dbReference type="AlphaFoldDB" id="A0A917CDQ1"/>
<sequence length="179" mass="20096">MGNGFIKIHAPYKESFSCTEHWDGQFKSLGDALGTDCVIQKLVDVEGRVFQRTFRNQGFENTDWFGFGKDVLAPCDCVVEAIHINEATNNPGMMIPGRASSITFRNKDYTRVLLAHVRDIRVKEGQEVKAGEIVAKVGNNGYSRNPHTHIAAWSEDKIPLQIQFDQTTLGIKTRQEIAK</sequence>
<proteinExistence type="predicted"/>
<dbReference type="RefSeq" id="WP_188363826.1">
    <property type="nucleotide sequence ID" value="NZ_BMEO01000001.1"/>
</dbReference>
<name>A0A917CDQ1_9GAMM</name>
<dbReference type="Gene3D" id="2.70.70.10">
    <property type="entry name" value="Glucose Permease (Domain IIA)"/>
    <property type="match status" value="1"/>
</dbReference>
<dbReference type="CDD" id="cd12797">
    <property type="entry name" value="M23_peptidase"/>
    <property type="match status" value="1"/>
</dbReference>
<dbReference type="EMBL" id="BMEO01000001">
    <property type="protein sequence ID" value="GGF84842.1"/>
    <property type="molecule type" value="Genomic_DNA"/>
</dbReference>
<feature type="domain" description="M23ase beta-sheet core" evidence="1">
    <location>
        <begin position="68"/>
        <end position="155"/>
    </location>
</feature>
<dbReference type="Proteomes" id="UP000605253">
    <property type="component" value="Unassembled WGS sequence"/>
</dbReference>
<dbReference type="SUPFAM" id="SSF51261">
    <property type="entry name" value="Duplicated hybrid motif"/>
    <property type="match status" value="1"/>
</dbReference>
<keyword evidence="3" id="KW-1185">Reference proteome</keyword>
<comment type="caution">
    <text evidence="2">The sequence shown here is derived from an EMBL/GenBank/DDBJ whole genome shotgun (WGS) entry which is preliminary data.</text>
</comment>
<accession>A0A917CDQ1</accession>
<evidence type="ECO:0000313" key="2">
    <source>
        <dbReference type="EMBL" id="GGF84842.1"/>
    </source>
</evidence>
<reference evidence="2" key="2">
    <citation type="submission" date="2020-09" db="EMBL/GenBank/DDBJ databases">
        <authorList>
            <person name="Sun Q."/>
            <person name="Zhou Y."/>
        </authorList>
    </citation>
    <scope>NUCLEOTIDE SEQUENCE</scope>
    <source>
        <strain evidence="2">CGMCC 1.12181</strain>
    </source>
</reference>
<evidence type="ECO:0000313" key="3">
    <source>
        <dbReference type="Proteomes" id="UP000605253"/>
    </source>
</evidence>
<dbReference type="InterPro" id="IPR016047">
    <property type="entry name" value="M23ase_b-sheet_dom"/>
</dbReference>
<gene>
    <name evidence="2" type="ORF">GCM10011365_02280</name>
</gene>
<organism evidence="2 3">
    <name type="scientific">Marinicella pacifica</name>
    <dbReference type="NCBI Taxonomy" id="1171543"/>
    <lineage>
        <taxon>Bacteria</taxon>
        <taxon>Pseudomonadati</taxon>
        <taxon>Pseudomonadota</taxon>
        <taxon>Gammaproteobacteria</taxon>
        <taxon>Lysobacterales</taxon>
        <taxon>Marinicellaceae</taxon>
        <taxon>Marinicella</taxon>
    </lineage>
</organism>
<protein>
    <recommendedName>
        <fullName evidence="1">M23ase beta-sheet core domain-containing protein</fullName>
    </recommendedName>
</protein>
<evidence type="ECO:0000259" key="1">
    <source>
        <dbReference type="Pfam" id="PF01551"/>
    </source>
</evidence>
<dbReference type="Pfam" id="PF01551">
    <property type="entry name" value="Peptidase_M23"/>
    <property type="match status" value="1"/>
</dbReference>
<dbReference type="InterPro" id="IPR011055">
    <property type="entry name" value="Dup_hybrid_motif"/>
</dbReference>
<reference evidence="2" key="1">
    <citation type="journal article" date="2014" name="Int. J. Syst. Evol. Microbiol.">
        <title>Complete genome sequence of Corynebacterium casei LMG S-19264T (=DSM 44701T), isolated from a smear-ripened cheese.</title>
        <authorList>
            <consortium name="US DOE Joint Genome Institute (JGI-PGF)"/>
            <person name="Walter F."/>
            <person name="Albersmeier A."/>
            <person name="Kalinowski J."/>
            <person name="Ruckert C."/>
        </authorList>
    </citation>
    <scope>NUCLEOTIDE SEQUENCE</scope>
    <source>
        <strain evidence="2">CGMCC 1.12181</strain>
    </source>
</reference>